<gene>
    <name evidence="1" type="ORF">HNQ94_000428</name>
</gene>
<dbReference type="Proteomes" id="UP000581688">
    <property type="component" value="Unassembled WGS sequence"/>
</dbReference>
<sequence>MKAADVLETHKRNHIVEQLHKLKYFDTDGKSYEELKRKLAILRAMEIDVGTDANKWF</sequence>
<dbReference type="AlphaFoldDB" id="A0A841PSR2"/>
<keyword evidence="2" id="KW-1185">Reference proteome</keyword>
<evidence type="ECO:0008006" key="3">
    <source>
        <dbReference type="Google" id="ProtNLM"/>
    </source>
</evidence>
<comment type="caution">
    <text evidence="1">The sequence shown here is derived from an EMBL/GenBank/DDBJ whole genome shotgun (WGS) entry which is preliminary data.</text>
</comment>
<proteinExistence type="predicted"/>
<dbReference type="RefSeq" id="WP_174494440.1">
    <property type="nucleotide sequence ID" value="NZ_CADDWK010000001.1"/>
</dbReference>
<name>A0A841PSR2_9BACI</name>
<dbReference type="EMBL" id="JACHGH010000001">
    <property type="protein sequence ID" value="MBB6452007.1"/>
    <property type="molecule type" value="Genomic_DNA"/>
</dbReference>
<reference evidence="1 2" key="1">
    <citation type="submission" date="2020-08" db="EMBL/GenBank/DDBJ databases">
        <title>Genomic Encyclopedia of Type Strains, Phase IV (KMG-IV): sequencing the most valuable type-strain genomes for metagenomic binning, comparative biology and taxonomic classification.</title>
        <authorList>
            <person name="Goeker M."/>
        </authorList>
    </citation>
    <scope>NUCLEOTIDE SEQUENCE [LARGE SCALE GENOMIC DNA]</scope>
    <source>
        <strain evidence="1 2">DSM 19612</strain>
    </source>
</reference>
<accession>A0A841PSR2</accession>
<protein>
    <recommendedName>
        <fullName evidence="3">Fur-regulated basic protein FbpA</fullName>
    </recommendedName>
</protein>
<evidence type="ECO:0000313" key="1">
    <source>
        <dbReference type="EMBL" id="MBB6452007.1"/>
    </source>
</evidence>
<organism evidence="1 2">
    <name type="scientific">Salirhabdus euzebyi</name>
    <dbReference type="NCBI Taxonomy" id="394506"/>
    <lineage>
        <taxon>Bacteria</taxon>
        <taxon>Bacillati</taxon>
        <taxon>Bacillota</taxon>
        <taxon>Bacilli</taxon>
        <taxon>Bacillales</taxon>
        <taxon>Bacillaceae</taxon>
        <taxon>Salirhabdus</taxon>
    </lineage>
</organism>
<evidence type="ECO:0000313" key="2">
    <source>
        <dbReference type="Proteomes" id="UP000581688"/>
    </source>
</evidence>